<dbReference type="AlphaFoldDB" id="A0A977NLI9"/>
<name>A0A977NLI9_9ARCH</name>
<organism evidence="1">
    <name type="scientific">Nitrososphaera viennensis</name>
    <dbReference type="NCBI Taxonomy" id="1034015"/>
    <lineage>
        <taxon>Archaea</taxon>
        <taxon>Nitrososphaerota</taxon>
        <taxon>Nitrososphaeria</taxon>
        <taxon>Nitrososphaerales</taxon>
        <taxon>Nitrososphaeraceae</taxon>
        <taxon>Nitrososphaera</taxon>
    </lineage>
</organism>
<gene>
    <name evidence="1" type="ORF">NWT39_10680</name>
</gene>
<dbReference type="EMBL" id="CP103305">
    <property type="protein sequence ID" value="UVS68361.1"/>
    <property type="molecule type" value="Genomic_DNA"/>
</dbReference>
<dbReference type="GeneID" id="74947408"/>
<reference evidence="1" key="1">
    <citation type="submission" date="2022-08" db="EMBL/GenBank/DDBJ databases">
        <title>Dynamic responses of ammonia-oxidizing microbial communities induced by reactive oxygen species (ROS) in fluctuating redox aquifers.</title>
        <authorList>
            <person name="Wang P."/>
            <person name="Wang H."/>
        </authorList>
    </citation>
    <scope>NUCLEOTIDE SEQUENCE</scope>
    <source>
        <strain evidence="1">PLX03</strain>
    </source>
</reference>
<dbReference type="Proteomes" id="UP001059771">
    <property type="component" value="Chromosome"/>
</dbReference>
<protein>
    <submittedName>
        <fullName evidence="1">Uncharacterized protein</fullName>
    </submittedName>
</protein>
<dbReference type="RefSeq" id="WP_075055185.1">
    <property type="nucleotide sequence ID" value="NZ_CP103305.1"/>
</dbReference>
<sequence>MPAITIAEMLSVEKNIIDNDIQLLYRELGKEWKRIDFDEYIFRQIIKLDTQRGRLASYLDKADDVDKKLAIERMIANIDFKIVTMVTKAEQLPAAFWNAVYSEMNKVAKEKKLDWRFTTLWEGVKVSRKARNKMDEVLRAES</sequence>
<accession>A0A977NLI9</accession>
<evidence type="ECO:0000313" key="1">
    <source>
        <dbReference type="EMBL" id="UVS68361.1"/>
    </source>
</evidence>
<proteinExistence type="predicted"/>